<dbReference type="AlphaFoldDB" id="A0A841D651"/>
<name>A0A841D651_PLAVE</name>
<evidence type="ECO:0008006" key="4">
    <source>
        <dbReference type="Google" id="ProtNLM"/>
    </source>
</evidence>
<feature type="chain" id="PRO_5038496481" description="SH3 domain-containing protein" evidence="1">
    <location>
        <begin position="31"/>
        <end position="107"/>
    </location>
</feature>
<dbReference type="Proteomes" id="UP000562352">
    <property type="component" value="Unassembled WGS sequence"/>
</dbReference>
<evidence type="ECO:0000256" key="1">
    <source>
        <dbReference type="SAM" id="SignalP"/>
    </source>
</evidence>
<dbReference type="EMBL" id="JACHJJ010000005">
    <property type="protein sequence ID" value="MBB5962926.1"/>
    <property type="molecule type" value="Genomic_DNA"/>
</dbReference>
<sequence length="107" mass="11194">MIFKRLAGAMVAAAVAGGGMVVFSAATATAAEAATCAYRVRHVPAGSALAVRDAPFASATVIDALNPGQITVGRCKRERANWRSVTGIGGNEGFSHKRYLKKLLRVY</sequence>
<accession>A0A841D651</accession>
<evidence type="ECO:0000313" key="2">
    <source>
        <dbReference type="EMBL" id="MBB5962926.1"/>
    </source>
</evidence>
<reference evidence="2 3" key="1">
    <citation type="submission" date="2020-08" db="EMBL/GenBank/DDBJ databases">
        <title>Genomic Encyclopedia of Type Strains, Phase III (KMG-III): the genomes of soil and plant-associated and newly described type strains.</title>
        <authorList>
            <person name="Whitman W."/>
        </authorList>
    </citation>
    <scope>NUCLEOTIDE SEQUENCE [LARGE SCALE GENOMIC DNA]</scope>
    <source>
        <strain evidence="2 3">CECT 3303</strain>
    </source>
</reference>
<proteinExistence type="predicted"/>
<feature type="signal peptide" evidence="1">
    <location>
        <begin position="1"/>
        <end position="30"/>
    </location>
</feature>
<gene>
    <name evidence="2" type="ORF">FHS22_002194</name>
</gene>
<keyword evidence="3" id="KW-1185">Reference proteome</keyword>
<organism evidence="2 3">
    <name type="scientific">Planomonospora venezuelensis</name>
    <dbReference type="NCBI Taxonomy" id="1999"/>
    <lineage>
        <taxon>Bacteria</taxon>
        <taxon>Bacillati</taxon>
        <taxon>Actinomycetota</taxon>
        <taxon>Actinomycetes</taxon>
        <taxon>Streptosporangiales</taxon>
        <taxon>Streptosporangiaceae</taxon>
        <taxon>Planomonospora</taxon>
    </lineage>
</organism>
<dbReference type="Gene3D" id="2.30.30.40">
    <property type="entry name" value="SH3 Domains"/>
    <property type="match status" value="1"/>
</dbReference>
<comment type="caution">
    <text evidence="2">The sequence shown here is derived from an EMBL/GenBank/DDBJ whole genome shotgun (WGS) entry which is preliminary data.</text>
</comment>
<dbReference type="RefSeq" id="WP_184940673.1">
    <property type="nucleotide sequence ID" value="NZ_BAAAWZ010000001.1"/>
</dbReference>
<evidence type="ECO:0000313" key="3">
    <source>
        <dbReference type="Proteomes" id="UP000562352"/>
    </source>
</evidence>
<keyword evidence="1" id="KW-0732">Signal</keyword>
<protein>
    <recommendedName>
        <fullName evidence="4">SH3 domain-containing protein</fullName>
    </recommendedName>
</protein>